<accession>A0A4U7JH97</accession>
<dbReference type="InterPro" id="IPR006819">
    <property type="entry name" value="Agro_VirD5"/>
</dbReference>
<evidence type="ECO:0000313" key="3">
    <source>
        <dbReference type="Proteomes" id="UP000306409"/>
    </source>
</evidence>
<sequence length="384" mass="43060">MLQLLWLLFEYWIEEQTLDSVRVVMDVFSKEERRKKTENKSRMTANSVTQKKSKGKKGFQFVDNLSSIVVQNKLIENATINPQVNKAGTLQLTRSKRIVKTNKKGSSRIPPKIKKAGKTSSNRMFVIGLPQGSIRFNIGQHGAKSKEQERLTELFGKVVSGSTHQSEHTIGYAVLADGWLPRKESRDAHILENIAPAYQEVHDLHRAHIGTGSNSKPDQTGMNADEYREMQRGLLVGDTDYHKQLASRPYNPIGASAKERQNAVSNAVQINQLGYGQLLHSGNTHISLDDIVLKQAINSYNTMVKNMSDVKYMKNATTAESVSVGEVSKLEMILARSAAISGKWPKAQMEQINLLLEQFEKSGVWPTEDINKVLMTLNYTVPPR</sequence>
<name>A0A4U7JH97_9FIRM</name>
<dbReference type="AlphaFoldDB" id="A0A4U7JH97"/>
<keyword evidence="3" id="KW-1185">Reference proteome</keyword>
<dbReference type="OrthoDB" id="4981820at2"/>
<evidence type="ECO:0000313" key="2">
    <source>
        <dbReference type="EMBL" id="QNU66052.1"/>
    </source>
</evidence>
<protein>
    <submittedName>
        <fullName evidence="2">Uncharacterized protein</fullName>
    </submittedName>
</protein>
<dbReference type="KEGG" id="rher:EHE19_014340"/>
<proteinExistence type="predicted"/>
<dbReference type="Pfam" id="PF04730">
    <property type="entry name" value="Agro_virD5"/>
    <property type="match status" value="1"/>
</dbReference>
<dbReference type="EMBL" id="CP061336">
    <property type="protein sequence ID" value="QNU66052.1"/>
    <property type="molecule type" value="Genomic_DNA"/>
</dbReference>
<dbReference type="Proteomes" id="UP000306409">
    <property type="component" value="Chromosome"/>
</dbReference>
<evidence type="ECO:0000256" key="1">
    <source>
        <dbReference type="SAM" id="MobiDB-lite"/>
    </source>
</evidence>
<gene>
    <name evidence="2" type="ORF">EHE19_014340</name>
</gene>
<reference evidence="2 3" key="1">
    <citation type="submission" date="2020-09" db="EMBL/GenBank/DDBJ databases">
        <title>Characterization and genome sequencing of Ruminiclostridium sp. nov. MA18.</title>
        <authorList>
            <person name="Rettenmaier R."/>
            <person name="Kowollik M.-L."/>
            <person name="Liebl W."/>
            <person name="Zverlov V."/>
        </authorList>
    </citation>
    <scope>NUCLEOTIDE SEQUENCE [LARGE SCALE GENOMIC DNA]</scope>
    <source>
        <strain evidence="2 3">MA18</strain>
    </source>
</reference>
<organism evidence="2 3">
    <name type="scientific">Ruminiclostridium herbifermentans</name>
    <dbReference type="NCBI Taxonomy" id="2488810"/>
    <lineage>
        <taxon>Bacteria</taxon>
        <taxon>Bacillati</taxon>
        <taxon>Bacillota</taxon>
        <taxon>Clostridia</taxon>
        <taxon>Eubacteriales</taxon>
        <taxon>Oscillospiraceae</taxon>
        <taxon>Ruminiclostridium</taxon>
    </lineage>
</organism>
<dbReference type="RefSeq" id="WP_137696800.1">
    <property type="nucleotide sequence ID" value="NZ_CP061336.1"/>
</dbReference>
<feature type="region of interest" description="Disordered" evidence="1">
    <location>
        <begin position="31"/>
        <end position="52"/>
    </location>
</feature>
<feature type="compositionally biased region" description="Basic and acidic residues" evidence="1">
    <location>
        <begin position="31"/>
        <end position="41"/>
    </location>
</feature>